<dbReference type="Gene3D" id="2.60.40.10">
    <property type="entry name" value="Immunoglobulins"/>
    <property type="match status" value="1"/>
</dbReference>
<comment type="caution">
    <text evidence="4">The sequence shown here is derived from an EMBL/GenBank/DDBJ whole genome shotgun (WGS) entry which is preliminary data.</text>
</comment>
<sequence>MLRGRVPAVVAAVAAGALVVGVLPALSGSGLTSAADGADAAASWQPGDAAVSGPLASGTLPGVASAVEYAYGVDYAGGTEGAGAAIAGAGETVTILQGDTLTGSAAAWNTGDDASASVSVAPVSGEEISGGGASLADVLQTAPLPDTGAGAAQLRWEIPAADAAVVNTGAQPTGLAVTGPEGASAQTSVFVAQPQLEASLEVSADGGTTWAGEVAAPEGAEVVWRVTATNTGNVDLTDVKVATATANETDTLDAGVGAEIGALPVGGTGSATFTTEAGEISAGVSVSGVFDAEGPDGKPLVDRFTDAAGTAGRVPSNTAKAVLAVADETPEEGTGAPISVAPLSSAIAGGTRLTSSMNGSTENAGTGELISIKTEFFAYVPKGGSLQLDLNLALIAEDPGAGVPGTWDGLKLYVQSPSGVKTLAYQGLPATATNSTLDLGVMTFSDTNPSETGGVWRIWWQDTSVSPARDLTFGRWDNGSRTDGRGVLYFPDSTIAPRNSSGVTLTGQVWTDEISSYGLSAPNAETVLKAGQVPRWIELARSYDRTLYNLSEDGALYRNVERGFNGVTSMTRTDNYGLVGAAPADVCVRVNRSGTTNPGEPPAGNVTRWGVSGACPDFMQYKLFFQQPNTAMPASAKWFDGSTRPLLPAYVSATADVSYTQTTPVSNGTYGGNFTVSLGGDSSTRGTARLEIDVDANGTVDRTITLPNAGNTPSGTQVIPWDGLAGAATPVELSHKLRVRLVWYVPAYVYFVNSDTEARTGGITSTMLRGPASYVGSHNLIWDDSIFVGQPNYMGTALVGLTPNPTVTTGMDSSAGVHKWGEFRALPNNTPLEGNWGDNRFIQDRTDFADEAVDVLELDPPAPVIRVAKSIPNGRWDDTDQFTVSLREGSVSGATRTSVTTAGTATLAVSAPYTATAGTAYYVTEAGSGGADLANYVKRIVCVDANNVQTGLPEGVTFDPVAGLRIVPVWGSDITCTITNSVVPTGGVLQVDKKFVEADGWAVGDTLTWQVTVKNSDELKARDVVVEEIPGAGLSEDPDDVSWGTPPAPTTVDGTQWLVGDLNPGQSRTITVYTTIGAVPPPENHFRNYVTVSNPANPYDPERPLSEIVQNETVGGDTDQADFDEVPLPLGKFQVLKTGENAGGTWVPMAGSRWGLFVDDGAPPMDHSAPGVVITPVDPVGGQAPRFVVDQVPPGSYLLVELEAPAGFSLLAAPLRVTVSNTGVVSVDSGDVASGTVVFTPASGETAAQIEVRDVPAVVLPKSGGPGVWWVYGLGGVLAAAGMAGSVVSWRLRRRGTDMAGRVAMLS</sequence>
<name>A0A2S9QPH0_9MICO</name>
<accession>A0A2S9QPH0</accession>
<dbReference type="InterPro" id="IPR013783">
    <property type="entry name" value="Ig-like_fold"/>
</dbReference>
<feature type="domain" description="DUF11" evidence="2">
    <location>
        <begin position="990"/>
        <end position="1101"/>
    </location>
</feature>
<proteinExistence type="predicted"/>
<evidence type="ECO:0000259" key="2">
    <source>
        <dbReference type="Pfam" id="PF01345"/>
    </source>
</evidence>
<feature type="transmembrane region" description="Helical" evidence="1">
    <location>
        <begin position="1269"/>
        <end position="1292"/>
    </location>
</feature>
<dbReference type="Pfam" id="PF01345">
    <property type="entry name" value="DUF11"/>
    <property type="match status" value="1"/>
</dbReference>
<reference evidence="4 5" key="1">
    <citation type="journal article" date="2017" name="New Microbes New Infect">
        <title>Genome sequence of 'Leucobacter massiliensis' sp. nov. isolated from human pharynx after travel to the 2014 Hajj.</title>
        <authorList>
            <person name="Leangapichart T."/>
            <person name="Gautret P."/>
            <person name="Nguyen T.T."/>
            <person name="Armstrong N."/>
            <person name="Rolain J.M."/>
        </authorList>
    </citation>
    <scope>NUCLEOTIDE SEQUENCE [LARGE SCALE GENOMIC DNA]</scope>
    <source>
        <strain evidence="4 5">122RC15</strain>
    </source>
</reference>
<organism evidence="4 5">
    <name type="scientific">Leucobacter massiliensis</name>
    <dbReference type="NCBI Taxonomy" id="1686285"/>
    <lineage>
        <taxon>Bacteria</taxon>
        <taxon>Bacillati</taxon>
        <taxon>Actinomycetota</taxon>
        <taxon>Actinomycetes</taxon>
        <taxon>Micrococcales</taxon>
        <taxon>Microbacteriaceae</taxon>
        <taxon>Leucobacter</taxon>
    </lineage>
</organism>
<feature type="domain" description="SpaA-like prealbumin fold" evidence="3">
    <location>
        <begin position="865"/>
        <end position="981"/>
    </location>
</feature>
<evidence type="ECO:0000313" key="4">
    <source>
        <dbReference type="EMBL" id="PRI11489.1"/>
    </source>
</evidence>
<keyword evidence="1" id="KW-0472">Membrane</keyword>
<evidence type="ECO:0000256" key="1">
    <source>
        <dbReference type="SAM" id="Phobius"/>
    </source>
</evidence>
<dbReference type="EMBL" id="MWZD01000016">
    <property type="protein sequence ID" value="PRI11489.1"/>
    <property type="molecule type" value="Genomic_DNA"/>
</dbReference>
<keyword evidence="5" id="KW-1185">Reference proteome</keyword>
<evidence type="ECO:0000259" key="3">
    <source>
        <dbReference type="Pfam" id="PF20674"/>
    </source>
</evidence>
<keyword evidence="1" id="KW-1133">Transmembrane helix</keyword>
<dbReference type="Pfam" id="PF20674">
    <property type="entry name" value="SpaA_3"/>
    <property type="match status" value="1"/>
</dbReference>
<gene>
    <name evidence="4" type="ORF">B4915_06570</name>
</gene>
<dbReference type="Proteomes" id="UP000238650">
    <property type="component" value="Unassembled WGS sequence"/>
</dbReference>
<protein>
    <recommendedName>
        <fullName evidence="6">Prealbumin-like fold domain-containing protein</fullName>
    </recommendedName>
</protein>
<dbReference type="InterPro" id="IPR001434">
    <property type="entry name" value="OmcB-like_DUF11"/>
</dbReference>
<dbReference type="GO" id="GO:0005975">
    <property type="term" value="P:carbohydrate metabolic process"/>
    <property type="evidence" value="ECO:0007669"/>
    <property type="project" value="UniProtKB-ARBA"/>
</dbReference>
<dbReference type="InterPro" id="IPR048834">
    <property type="entry name" value="SpaA_pre-album"/>
</dbReference>
<evidence type="ECO:0000313" key="5">
    <source>
        <dbReference type="Proteomes" id="UP000238650"/>
    </source>
</evidence>
<evidence type="ECO:0008006" key="6">
    <source>
        <dbReference type="Google" id="ProtNLM"/>
    </source>
</evidence>
<keyword evidence="1" id="KW-0812">Transmembrane</keyword>